<gene>
    <name evidence="3" type="ORF">PXEA_LOCUS18328</name>
</gene>
<reference evidence="3" key="1">
    <citation type="submission" date="2018-11" db="EMBL/GenBank/DDBJ databases">
        <authorList>
            <consortium name="Pathogen Informatics"/>
        </authorList>
    </citation>
    <scope>NUCLEOTIDE SEQUENCE</scope>
</reference>
<accession>A0A3S5A166</accession>
<evidence type="ECO:0008006" key="5">
    <source>
        <dbReference type="Google" id="ProtNLM"/>
    </source>
</evidence>
<evidence type="ECO:0000256" key="2">
    <source>
        <dbReference type="SAM" id="Phobius"/>
    </source>
</evidence>
<proteinExistence type="predicted"/>
<organism evidence="3 4">
    <name type="scientific">Protopolystoma xenopodis</name>
    <dbReference type="NCBI Taxonomy" id="117903"/>
    <lineage>
        <taxon>Eukaryota</taxon>
        <taxon>Metazoa</taxon>
        <taxon>Spiralia</taxon>
        <taxon>Lophotrochozoa</taxon>
        <taxon>Platyhelminthes</taxon>
        <taxon>Monogenea</taxon>
        <taxon>Polyopisthocotylea</taxon>
        <taxon>Polystomatidea</taxon>
        <taxon>Polystomatidae</taxon>
        <taxon>Protopolystoma</taxon>
    </lineage>
</organism>
<dbReference type="Proteomes" id="UP000784294">
    <property type="component" value="Unassembled WGS sequence"/>
</dbReference>
<feature type="region of interest" description="Disordered" evidence="1">
    <location>
        <begin position="1"/>
        <end position="23"/>
    </location>
</feature>
<evidence type="ECO:0000256" key="1">
    <source>
        <dbReference type="SAM" id="MobiDB-lite"/>
    </source>
</evidence>
<feature type="transmembrane region" description="Helical" evidence="2">
    <location>
        <begin position="254"/>
        <end position="272"/>
    </location>
</feature>
<keyword evidence="2" id="KW-0472">Membrane</keyword>
<protein>
    <recommendedName>
        <fullName evidence="5">PWWP domain-containing protein</fullName>
    </recommendedName>
</protein>
<keyword evidence="4" id="KW-1185">Reference proteome</keyword>
<dbReference type="OrthoDB" id="20839at2759"/>
<evidence type="ECO:0000313" key="4">
    <source>
        <dbReference type="Proteomes" id="UP000784294"/>
    </source>
</evidence>
<comment type="caution">
    <text evidence="3">The sequence shown here is derived from an EMBL/GenBank/DDBJ whole genome shotgun (WGS) entry which is preliminary data.</text>
</comment>
<sequence>MVIDPSAPSDGYSHNGVPIPVPPPSVLESGRLLSDQISRFVRPQSSRSTIPVPVVQSQIIPTTTSATTSFCSIGSPSASPITRPASPALNILNGRPNISHSGIASIPSYICSLSSAITTTSSPSSSSKCLTSNASVELDSSSGHIDITTCTSKPIVSPLDFINTCSSLPTGQGDGQSKGSITMATAPFITSAAANEDSLLSAPLSVGYVLVLFFDAKRTWQWVTRDKVRPLGVNPHFDRAQLQEAKRSKMRLSVSWLLISGLIFLYFVLLFCR</sequence>
<keyword evidence="2" id="KW-0812">Transmembrane</keyword>
<evidence type="ECO:0000313" key="3">
    <source>
        <dbReference type="EMBL" id="VEL24888.1"/>
    </source>
</evidence>
<name>A0A3S5A166_9PLAT</name>
<dbReference type="AlphaFoldDB" id="A0A3S5A166"/>
<keyword evidence="2" id="KW-1133">Transmembrane helix</keyword>
<dbReference type="Gene3D" id="2.30.30.140">
    <property type="match status" value="1"/>
</dbReference>
<dbReference type="EMBL" id="CAAALY010070352">
    <property type="protein sequence ID" value="VEL24888.1"/>
    <property type="molecule type" value="Genomic_DNA"/>
</dbReference>